<dbReference type="SUPFAM" id="SSF52540">
    <property type="entry name" value="P-loop containing nucleoside triphosphate hydrolases"/>
    <property type="match status" value="1"/>
</dbReference>
<sequence>MQLAMEPRMTFAEASTATTPAMSSSRTTQDTGILVVAGSAAYPKTSASWRYEAQCLSAIHSNVWQMVPAALYSTAPRSSSMHVEHCRRQVLSGGQHGHPPFAGVGIVAHPFLEGGPLDTQAIKSAARQVSNGTQAHGYVVCTYMPPEVVDELTRNPRPHGGPTIRFYYSGDLRKMIIKVQDRPHELTADHIADLLTMSILTHDDYTIAWICALQLEVAAARVMLDKTHSPLRQPSSDPNAYELGELNGHYIVIACLPAGVYGTVSAADVVCRMCSTFPRLQDALMVGIGGGVPNKANDIRLGDVVVSKPSGTYGGVVQFDYGKAIQGGIFEPTGTLNKPPPMLLMHMSQLGAKQMTEGRDAVSKIVSDVLKRNPQMSGRFSPPEQQMDLLFLSGYRHATSGEGCENCDKEQLVQRQVRDTRSPYIHYGLIASGNQVMKDSETRDRLAEQHGILCFEMAAAGMMDVLPTLVIRGICDYCDSHKQTKEWQGYAALTAAAYAKLLISVVPVQRTDLGFLNQKVRHWMVPFARNPRFVGRQQELAELEEMILMQDGPTRVAITGLGGFGKTQVALEVAYRVRERDKECSIFWVQASTMESFERDCAKIAETLGMRQGQESSDDVRNLLRQGLSAKTAEKWLLIVDDADDIHLLRGTSQTEGLLAFLPASDNGSTIFTTRYVTLGNYLMGTDVVEMREMTKQEATELLEKSLILESPSDDSETTMDLLTKLEYLPLAITKAAAYINTNNSSVTEYLRLLRRERTSIAPTDSGYASTTHQKVLRREEYDVESMVPDEGFSPPPAAASLRNAEDDHGDDTESIYSTGPGISPSDQQSYICELVDDLSRKVQYGQDAQRLPERILVVLPPLLKAFAMRFGQFGSTQIHRDIMVFVRRHRDEIANSLRMKYLEEDQTDSQASTYEDTKMELGDLMDLWDQNLEDADSDCGIPQIDSGAESSSIDEDIPMEDDDEDLPELTAYRTLIIGSPAYKWLLGSLRRELHLRPAEPNAQIAIRNGILASLPSSRKRTSQDAQATTCLQYLQQTWHSYGSNILQLVEATLLGTLPDNTQLAAWVNQKEFLVEVTGIEDSIAEIGEQLAWLGSALRSSPHDSRILYCTPFVSNTSVKDTSTLTLQAPFITGISCGIDFKFDDREQASPPSPTGQCWHHLFRNPTVVMGFPIPYRSRPGTGLEIPLNILAGLVQANQVDAFSDKLFIKGFSSLLIPTEYIRDQDEMIWHLRYNVHGDRISYLDGIGAHVGHITLADLESSRHILGWCSDARFYAGAPDANYSINRSWLRPPSSRCSLKNTFIAAGRLITGGDAAIYGNRDIPYRLIRDEYIEKLSWIARQYVVMWDAGEKRGWLVNGACALLHLLLASLNFNRTDPLGFAFRLDPTEIKVPEKTFAPSSAMEVLLDPNNLSLKLYHAKQCEPNETTLPPARIRDRVDRLYRMLEKIMDHQAEIMGTDGGASHNMARGNLEGWDFKDLATQEDPLYPRFSKLGTRGKCWVDFTRGLRAVTLFGTGFGEIIRPIDTSQPCPYWSRLPEGKSYLAVSGYDLANIIDRFGNPHSNPVRLTRNLIWCNSPDNGTQACRCIGCPEQTEHSELAQVILPSHFRRRISKHNAVRLSDWSQGAVVFGYNKTLRWSWNDTGLPEQEDVLSCSDEWWSDSDDDFHDSGLGTVLVRSATGLYALWKELLAVRTLFDSYHSELDKDRNDPNSYILGRMKRFNVVAAGLPEADYGTNSATNVASHLIRTFPRVKFCLVIGIGGGIPSAAQDIRLGDVVVGTEKQKPPPFLRAVITKIRANGLISFDSALNPLLDDLNLIASEKPEYQYPGADRDALFDPHHVHVEDEPTCDNCVGSRRPRTRQHDGPNVFYGLIASGSQVVRDARYRDRLGRENWQEYAAATAAAYAKFFLSHMRESVHEFAVRVPSRLEASTGTVHLQRQKRASPCSDYDQPLVLKRTRQH</sequence>
<feature type="region of interest" description="Disordered" evidence="1">
    <location>
        <begin position="787"/>
        <end position="825"/>
    </location>
</feature>
<dbReference type="Proteomes" id="UP000630445">
    <property type="component" value="Unassembled WGS sequence"/>
</dbReference>
<reference evidence="4" key="1">
    <citation type="submission" date="2020-06" db="EMBL/GenBank/DDBJ databases">
        <title>Draft genome sequences of strains closely related to Aspergillus parafelis and Aspergillus hiratsukae.</title>
        <authorList>
            <person name="Dos Santos R.A.C."/>
            <person name="Rivero-Menendez O."/>
            <person name="Steenwyk J.L."/>
            <person name="Mead M.E."/>
            <person name="Goldman G.H."/>
            <person name="Alastruey-Izquierdo A."/>
            <person name="Rokas A."/>
        </authorList>
    </citation>
    <scope>NUCLEOTIDE SEQUENCE</scope>
    <source>
        <strain evidence="3">CNM-CM5793</strain>
        <strain evidence="4">CNM-CM6106</strain>
    </source>
</reference>
<dbReference type="InterPro" id="IPR035994">
    <property type="entry name" value="Nucleoside_phosphorylase_sf"/>
</dbReference>
<name>A0A8H6Q8Z6_9EURO</name>
<dbReference type="PANTHER" id="PTHR46082">
    <property type="entry name" value="ATP/GTP-BINDING PROTEIN-RELATED"/>
    <property type="match status" value="1"/>
</dbReference>
<feature type="compositionally biased region" description="Low complexity" evidence="1">
    <location>
        <begin position="12"/>
        <end position="28"/>
    </location>
</feature>
<dbReference type="PANTHER" id="PTHR46082:SF11">
    <property type="entry name" value="AAA+ ATPASE DOMAIN-CONTAINING PROTEIN-RELATED"/>
    <property type="match status" value="1"/>
</dbReference>
<dbReference type="GO" id="GO:0009116">
    <property type="term" value="P:nucleoside metabolic process"/>
    <property type="evidence" value="ECO:0007669"/>
    <property type="project" value="InterPro"/>
</dbReference>
<dbReference type="InterPro" id="IPR002182">
    <property type="entry name" value="NB-ARC"/>
</dbReference>
<evidence type="ECO:0000256" key="1">
    <source>
        <dbReference type="SAM" id="MobiDB-lite"/>
    </source>
</evidence>
<dbReference type="EMBL" id="JACBAF010002071">
    <property type="protein sequence ID" value="KAF7168608.1"/>
    <property type="molecule type" value="Genomic_DNA"/>
</dbReference>
<organism evidence="4 6">
    <name type="scientific">Aspergillus hiratsukae</name>
    <dbReference type="NCBI Taxonomy" id="1194566"/>
    <lineage>
        <taxon>Eukaryota</taxon>
        <taxon>Fungi</taxon>
        <taxon>Dikarya</taxon>
        <taxon>Ascomycota</taxon>
        <taxon>Pezizomycotina</taxon>
        <taxon>Eurotiomycetes</taxon>
        <taxon>Eurotiomycetidae</taxon>
        <taxon>Eurotiales</taxon>
        <taxon>Aspergillaceae</taxon>
        <taxon>Aspergillus</taxon>
        <taxon>Aspergillus subgen. Fumigati</taxon>
    </lineage>
</organism>
<dbReference type="InterPro" id="IPR027417">
    <property type="entry name" value="P-loop_NTPase"/>
</dbReference>
<dbReference type="GO" id="GO:0003824">
    <property type="term" value="F:catalytic activity"/>
    <property type="evidence" value="ECO:0007669"/>
    <property type="project" value="InterPro"/>
</dbReference>
<dbReference type="Gene3D" id="3.40.50.300">
    <property type="entry name" value="P-loop containing nucleotide triphosphate hydrolases"/>
    <property type="match status" value="1"/>
</dbReference>
<dbReference type="Proteomes" id="UP000662466">
    <property type="component" value="Unassembled WGS sequence"/>
</dbReference>
<dbReference type="InterPro" id="IPR053137">
    <property type="entry name" value="NLR-like"/>
</dbReference>
<dbReference type="EMBL" id="JACBAD010002128">
    <property type="protein sequence ID" value="KAF7113950.1"/>
    <property type="molecule type" value="Genomic_DNA"/>
</dbReference>
<dbReference type="Pfam" id="PF00931">
    <property type="entry name" value="NB-ARC"/>
    <property type="match status" value="1"/>
</dbReference>
<evidence type="ECO:0000313" key="5">
    <source>
        <dbReference type="Proteomes" id="UP000630445"/>
    </source>
</evidence>
<evidence type="ECO:0000313" key="6">
    <source>
        <dbReference type="Proteomes" id="UP000662466"/>
    </source>
</evidence>
<feature type="region of interest" description="Disordered" evidence="1">
    <location>
        <begin position="1"/>
        <end position="28"/>
    </location>
</feature>
<proteinExistence type="predicted"/>
<dbReference type="GO" id="GO:0043531">
    <property type="term" value="F:ADP binding"/>
    <property type="evidence" value="ECO:0007669"/>
    <property type="project" value="InterPro"/>
</dbReference>
<evidence type="ECO:0000313" key="3">
    <source>
        <dbReference type="EMBL" id="KAF7113950.1"/>
    </source>
</evidence>
<accession>A0A8H6Q8Z6</accession>
<evidence type="ECO:0000313" key="4">
    <source>
        <dbReference type="EMBL" id="KAF7168608.1"/>
    </source>
</evidence>
<dbReference type="Gene3D" id="3.40.50.1580">
    <property type="entry name" value="Nucleoside phosphorylase domain"/>
    <property type="match status" value="2"/>
</dbReference>
<comment type="caution">
    <text evidence="4">The sequence shown here is derived from an EMBL/GenBank/DDBJ whole genome shotgun (WGS) entry which is preliminary data.</text>
</comment>
<dbReference type="OrthoDB" id="1658288at2759"/>
<evidence type="ECO:0000259" key="2">
    <source>
        <dbReference type="Pfam" id="PF00931"/>
    </source>
</evidence>
<feature type="domain" description="NB-ARC" evidence="2">
    <location>
        <begin position="537"/>
        <end position="706"/>
    </location>
</feature>
<gene>
    <name evidence="3" type="ORF">CNMCM5793_006133</name>
    <name evidence="4" type="ORF">CNMCM6106_003767</name>
</gene>
<dbReference type="SUPFAM" id="SSF53167">
    <property type="entry name" value="Purine and uridine phosphorylases"/>
    <property type="match status" value="2"/>
</dbReference>
<protein>
    <recommendedName>
        <fullName evidence="2">NB-ARC domain-containing protein</fullName>
    </recommendedName>
</protein>
<keyword evidence="5" id="KW-1185">Reference proteome</keyword>